<evidence type="ECO:0000313" key="2">
    <source>
        <dbReference type="Proteomes" id="UP001732700"/>
    </source>
</evidence>
<accession>A0ACD5ULP9</accession>
<keyword evidence="2" id="KW-1185">Reference proteome</keyword>
<dbReference type="EnsemblPlants" id="AVESA.00010b.r2.2CG0278300.1">
    <property type="protein sequence ID" value="AVESA.00010b.r2.2CG0278300.1.CDS"/>
    <property type="gene ID" value="AVESA.00010b.r2.2CG0278300"/>
</dbReference>
<name>A0ACD5ULP9_AVESA</name>
<protein>
    <submittedName>
        <fullName evidence="1">Uncharacterized protein</fullName>
    </submittedName>
</protein>
<dbReference type="Proteomes" id="UP001732700">
    <property type="component" value="Chromosome 2C"/>
</dbReference>
<reference evidence="1" key="1">
    <citation type="submission" date="2021-05" db="EMBL/GenBank/DDBJ databases">
        <authorList>
            <person name="Scholz U."/>
            <person name="Mascher M."/>
            <person name="Fiebig A."/>
        </authorList>
    </citation>
    <scope>NUCLEOTIDE SEQUENCE [LARGE SCALE GENOMIC DNA]</scope>
</reference>
<sequence>MCRAWRFAFSLLPMRNTSLSAQTHLQFSLLSHLLGSRNSLPNMISGFPMLCSVTTISAVQARPIYRKTCPTTSTAPILKLSRKPSSLMACCVRKPSTGTCLVPGFHSSETLDMNNGNRSASGTTVKILGMDIGYILSASLHTKIPSMDSLLSLLSKVLGYFIIATSTVAKLPQILKILKHGSVRGLSVASFELELIGYTIALAYCIHKGLPFSAYGELAFLLIQAIILIAIIYYYSPPMGSKTWMKALVYCGLAPTVLAGKIDPGLFEILYASQHAIFFCARVPQMWKNFTNKSTGELSFLTCLMNFAGSLVRVFTSIQEKTPLSVLMGSAIGIVTNGTILSQIMMYQKPVPKKEKKED</sequence>
<proteinExistence type="predicted"/>
<reference evidence="1" key="2">
    <citation type="submission" date="2025-09" db="UniProtKB">
        <authorList>
            <consortium name="EnsemblPlants"/>
        </authorList>
    </citation>
    <scope>IDENTIFICATION</scope>
</reference>
<evidence type="ECO:0000313" key="1">
    <source>
        <dbReference type="EnsemblPlants" id="AVESA.00010b.r2.2CG0278300.1.CDS"/>
    </source>
</evidence>
<organism evidence="1 2">
    <name type="scientific">Avena sativa</name>
    <name type="common">Oat</name>
    <dbReference type="NCBI Taxonomy" id="4498"/>
    <lineage>
        <taxon>Eukaryota</taxon>
        <taxon>Viridiplantae</taxon>
        <taxon>Streptophyta</taxon>
        <taxon>Embryophyta</taxon>
        <taxon>Tracheophyta</taxon>
        <taxon>Spermatophyta</taxon>
        <taxon>Magnoliopsida</taxon>
        <taxon>Liliopsida</taxon>
        <taxon>Poales</taxon>
        <taxon>Poaceae</taxon>
        <taxon>BOP clade</taxon>
        <taxon>Pooideae</taxon>
        <taxon>Poodae</taxon>
        <taxon>Poeae</taxon>
        <taxon>Poeae Chloroplast Group 1 (Aveneae type)</taxon>
        <taxon>Aveninae</taxon>
        <taxon>Avena</taxon>
    </lineage>
</organism>